<dbReference type="Proteomes" id="UP000005222">
    <property type="component" value="Chromosome L"/>
</dbReference>
<evidence type="ECO:0000256" key="1">
    <source>
        <dbReference type="ARBA" id="ARBA00004123"/>
    </source>
</evidence>
<dbReference type="GO" id="GO:0008541">
    <property type="term" value="C:proteasome regulatory particle, lid subcomplex"/>
    <property type="evidence" value="ECO:0007669"/>
    <property type="project" value="TreeGrafter"/>
</dbReference>
<keyword evidence="3" id="KW-0963">Cytoplasm</keyword>
<sequence>MVSSTIKFNAGKVQYDEETKKCTPLPHKGVITIKPNADDEDFYDFTWSPKSSNSGNAEKDELLIIPGDVSFKKVESCKTGRVLALTFLSSGAKNLYWLQDLGDDDKLDMLTDKDQEIIDRVNALVAPAGDEPEAEEAKTTADPAPAAASARQGAFRLPLTSLSDFLSLDLVSAHLDTLTDDQVARAYGPYLPESFPPTKSSVLALMRDPFFQQTCHKLGDSLKQANGAGYLLAHSLKYEYDGEGIEPFLSGLRKKAMSEPTSSTSE</sequence>
<gene>
    <name evidence="7" type="primary">Piso0_003787</name>
    <name evidence="7" type="ORF">GNLVRS01_PISO0K02562g</name>
    <name evidence="8" type="ORF">GNLVRS01_PISO0L02563g</name>
</gene>
<dbReference type="InParanoid" id="G8Y8A9"/>
<name>G8Y8A9_PICSO</name>
<dbReference type="EMBL" id="FO082048">
    <property type="protein sequence ID" value="CCE84246.1"/>
    <property type="molecule type" value="Genomic_DNA"/>
</dbReference>
<accession>G8Y8A9</accession>
<dbReference type="AlphaFoldDB" id="G8Y8A9"/>
<dbReference type="InterPro" id="IPR006773">
    <property type="entry name" value="Rpn13/ADRM1"/>
</dbReference>
<dbReference type="PANTHER" id="PTHR12225">
    <property type="entry name" value="ADHESION REGULATING MOLECULE 1 110 KDA CELL MEMBRANE GLYCOPROTEIN"/>
    <property type="match status" value="1"/>
</dbReference>
<dbReference type="GO" id="GO:0070628">
    <property type="term" value="F:proteasome binding"/>
    <property type="evidence" value="ECO:0007669"/>
    <property type="project" value="TreeGrafter"/>
</dbReference>
<dbReference type="Gene3D" id="2.30.29.70">
    <property type="entry name" value="Proteasomal ubiquitin receptor Rpn13/ADRM1"/>
    <property type="match status" value="1"/>
</dbReference>
<dbReference type="InterPro" id="IPR044868">
    <property type="entry name" value="Rpn13/ADRM1_Pru"/>
</dbReference>
<dbReference type="GO" id="GO:0005634">
    <property type="term" value="C:nucleus"/>
    <property type="evidence" value="ECO:0007669"/>
    <property type="project" value="UniProtKB-SubCell"/>
</dbReference>
<dbReference type="InterPro" id="IPR038108">
    <property type="entry name" value="RPN13_DEUBAD_sf"/>
</dbReference>
<evidence type="ECO:0000256" key="3">
    <source>
        <dbReference type="ARBA" id="ARBA00022490"/>
    </source>
</evidence>
<protein>
    <submittedName>
        <fullName evidence="7">Piso0_003787 protein</fullName>
    </submittedName>
</protein>
<dbReference type="GO" id="GO:0005737">
    <property type="term" value="C:cytoplasm"/>
    <property type="evidence" value="ECO:0007669"/>
    <property type="project" value="UniProtKB-SubCell"/>
</dbReference>
<reference evidence="7" key="1">
    <citation type="submission" date="2011-10" db="EMBL/GenBank/DDBJ databases">
        <authorList>
            <person name="Genoscope - CEA"/>
        </authorList>
    </citation>
    <scope>NUCLEOTIDE SEQUENCE</scope>
</reference>
<evidence type="ECO:0000313" key="9">
    <source>
        <dbReference type="Proteomes" id="UP000005222"/>
    </source>
</evidence>
<comment type="subcellular location">
    <subcellularLocation>
        <location evidence="2">Cytoplasm</location>
    </subcellularLocation>
    <subcellularLocation>
        <location evidence="1">Nucleus</location>
    </subcellularLocation>
</comment>
<dbReference type="STRING" id="559304.G8Y8A9"/>
<dbReference type="FunCoup" id="G8Y8A9">
    <property type="interactions" value="323"/>
</dbReference>
<reference evidence="9" key="2">
    <citation type="journal article" date="2012" name="G3 (Bethesda)">
        <title>Pichia sorbitophila, an interspecies yeast hybrid reveals early steps of genome resolution following polyploidization.</title>
        <authorList>
            <person name="Leh Louis V."/>
            <person name="Despons L."/>
            <person name="Friedrich A."/>
            <person name="Martin T."/>
            <person name="Durrens P."/>
            <person name="Casaregola S."/>
            <person name="Neuveglise C."/>
            <person name="Fairhead C."/>
            <person name="Marck C."/>
            <person name="Cruz J.A."/>
            <person name="Straub M.L."/>
            <person name="Kugler V."/>
            <person name="Sacerdot C."/>
            <person name="Uzunov Z."/>
            <person name="Thierry A."/>
            <person name="Weiss S."/>
            <person name="Bleykasten C."/>
            <person name="De Montigny J."/>
            <person name="Jacques N."/>
            <person name="Jung P."/>
            <person name="Lemaire M."/>
            <person name="Mallet S."/>
            <person name="Morel G."/>
            <person name="Richard G.F."/>
            <person name="Sarkar A."/>
            <person name="Savel G."/>
            <person name="Schacherer J."/>
            <person name="Seret M.L."/>
            <person name="Talla E."/>
            <person name="Samson G."/>
            <person name="Jubin C."/>
            <person name="Poulain J."/>
            <person name="Vacherie B."/>
            <person name="Barbe V."/>
            <person name="Pelletier E."/>
            <person name="Sherman D.J."/>
            <person name="Westhof E."/>
            <person name="Weissenbach J."/>
            <person name="Baret P.V."/>
            <person name="Wincker P."/>
            <person name="Gaillardin C."/>
            <person name="Dujon B."/>
            <person name="Souciet J.L."/>
        </authorList>
    </citation>
    <scope>NUCLEOTIDE SEQUENCE [LARGE SCALE GENOMIC DNA]</scope>
    <source>
        <strain evidence="9">ATCC MYA-4447 / BCRC 22081 / CBS 7064 / NBRC 10061 / NRRL Y-12695</strain>
    </source>
</reference>
<dbReference type="GO" id="GO:0061133">
    <property type="term" value="F:endopeptidase activator activity"/>
    <property type="evidence" value="ECO:0007669"/>
    <property type="project" value="TreeGrafter"/>
</dbReference>
<evidence type="ECO:0000313" key="7">
    <source>
        <dbReference type="EMBL" id="CCE83215.1"/>
    </source>
</evidence>
<evidence type="ECO:0000259" key="6">
    <source>
        <dbReference type="PROSITE" id="PS51917"/>
    </source>
</evidence>
<dbReference type="PANTHER" id="PTHR12225:SF0">
    <property type="entry name" value="PROTEASOMAL UBIQUITIN RECEPTOR ADRM1"/>
    <property type="match status" value="1"/>
</dbReference>
<keyword evidence="4" id="KW-0647">Proteasome</keyword>
<evidence type="ECO:0000256" key="2">
    <source>
        <dbReference type="ARBA" id="ARBA00004496"/>
    </source>
</evidence>
<dbReference type="PROSITE" id="PS51917">
    <property type="entry name" value="PRU"/>
    <property type="match status" value="1"/>
</dbReference>
<dbReference type="eggNOG" id="KOG3037">
    <property type="taxonomic scope" value="Eukaryota"/>
</dbReference>
<dbReference type="HOGENOM" id="CLU_041798_0_0_1"/>
<dbReference type="EMBL" id="FO082049">
    <property type="protein sequence ID" value="CCE83215.1"/>
    <property type="molecule type" value="Genomic_DNA"/>
</dbReference>
<feature type="domain" description="Pru" evidence="6">
    <location>
        <begin position="1"/>
        <end position="128"/>
    </location>
</feature>
<dbReference type="InterPro" id="IPR038633">
    <property type="entry name" value="Rpn13/ADRM1_Pru_sf"/>
</dbReference>
<dbReference type="Gene3D" id="1.10.2020.20">
    <property type="match status" value="1"/>
</dbReference>
<evidence type="ECO:0000256" key="5">
    <source>
        <dbReference type="ARBA" id="ARBA00023242"/>
    </source>
</evidence>
<proteinExistence type="predicted"/>
<keyword evidence="5" id="KW-0539">Nucleus</keyword>
<dbReference type="Proteomes" id="UP000005222">
    <property type="component" value="Chromosome K"/>
</dbReference>
<keyword evidence="9" id="KW-1185">Reference proteome</keyword>
<evidence type="ECO:0000256" key="4">
    <source>
        <dbReference type="ARBA" id="ARBA00022942"/>
    </source>
</evidence>
<evidence type="ECO:0000313" key="8">
    <source>
        <dbReference type="EMBL" id="CCE84246.1"/>
    </source>
</evidence>
<dbReference type="OrthoDB" id="340431at2759"/>
<dbReference type="Pfam" id="PF04683">
    <property type="entry name" value="Rpn13_ADRM1_Pru"/>
    <property type="match status" value="1"/>
</dbReference>
<organism evidence="7 9">
    <name type="scientific">Pichia sorbitophila (strain ATCC MYA-4447 / BCRC 22081 / CBS 7064 / NBRC 10061 / NRRL Y-12695)</name>
    <name type="common">Hybrid yeast</name>
    <dbReference type="NCBI Taxonomy" id="559304"/>
    <lineage>
        <taxon>Eukaryota</taxon>
        <taxon>Fungi</taxon>
        <taxon>Dikarya</taxon>
        <taxon>Ascomycota</taxon>
        <taxon>Saccharomycotina</taxon>
        <taxon>Pichiomycetes</taxon>
        <taxon>Debaryomycetaceae</taxon>
        <taxon>Millerozyma</taxon>
    </lineage>
</organism>